<reference evidence="2 3" key="1">
    <citation type="submission" date="2019-07" db="EMBL/GenBank/DDBJ databases">
        <title>Whole genome shotgun sequence of Reyranella soli NBRC 108950.</title>
        <authorList>
            <person name="Hosoyama A."/>
            <person name="Uohara A."/>
            <person name="Ohji S."/>
            <person name="Ichikawa N."/>
        </authorList>
    </citation>
    <scope>NUCLEOTIDE SEQUENCE [LARGE SCALE GENOMIC DNA]</scope>
    <source>
        <strain evidence="2 3">NBRC 108950</strain>
    </source>
</reference>
<dbReference type="PROSITE" id="PS51819">
    <property type="entry name" value="VOC"/>
    <property type="match status" value="1"/>
</dbReference>
<gene>
    <name evidence="2" type="ORF">RSO01_12990</name>
</gene>
<dbReference type="InterPro" id="IPR029068">
    <property type="entry name" value="Glyas_Bleomycin-R_OHBP_Dase"/>
</dbReference>
<dbReference type="OrthoDB" id="9804944at2"/>
<dbReference type="InterPro" id="IPR037523">
    <property type="entry name" value="VOC_core"/>
</dbReference>
<dbReference type="Proteomes" id="UP000321058">
    <property type="component" value="Unassembled WGS sequence"/>
</dbReference>
<dbReference type="SUPFAM" id="SSF54593">
    <property type="entry name" value="Glyoxalase/Bleomycin resistance protein/Dihydroxybiphenyl dioxygenase"/>
    <property type="match status" value="1"/>
</dbReference>
<feature type="domain" description="VOC" evidence="1">
    <location>
        <begin position="4"/>
        <end position="111"/>
    </location>
</feature>
<proteinExistence type="predicted"/>
<dbReference type="AlphaFoldDB" id="A0A512N5B7"/>
<evidence type="ECO:0000313" key="3">
    <source>
        <dbReference type="Proteomes" id="UP000321058"/>
    </source>
</evidence>
<name>A0A512N5B7_9HYPH</name>
<dbReference type="EMBL" id="BKAJ01000023">
    <property type="protein sequence ID" value="GEP54133.1"/>
    <property type="molecule type" value="Genomic_DNA"/>
</dbReference>
<evidence type="ECO:0000259" key="1">
    <source>
        <dbReference type="PROSITE" id="PS51819"/>
    </source>
</evidence>
<dbReference type="InterPro" id="IPR004360">
    <property type="entry name" value="Glyas_Fos-R_dOase_dom"/>
</dbReference>
<comment type="caution">
    <text evidence="2">The sequence shown here is derived from an EMBL/GenBank/DDBJ whole genome shotgun (WGS) entry which is preliminary data.</text>
</comment>
<dbReference type="RefSeq" id="WP_147147402.1">
    <property type="nucleotide sequence ID" value="NZ_BKAJ01000023.1"/>
</dbReference>
<keyword evidence="3" id="KW-1185">Reference proteome</keyword>
<protein>
    <recommendedName>
        <fullName evidence="1">VOC domain-containing protein</fullName>
    </recommendedName>
</protein>
<evidence type="ECO:0000313" key="2">
    <source>
        <dbReference type="EMBL" id="GEP54133.1"/>
    </source>
</evidence>
<accession>A0A512N5B7</accession>
<dbReference type="Gene3D" id="3.10.180.10">
    <property type="entry name" value="2,3-Dihydroxybiphenyl 1,2-Dioxygenase, domain 1"/>
    <property type="match status" value="1"/>
</dbReference>
<organism evidence="2 3">
    <name type="scientific">Reyranella soli</name>
    <dbReference type="NCBI Taxonomy" id="1230389"/>
    <lineage>
        <taxon>Bacteria</taxon>
        <taxon>Pseudomonadati</taxon>
        <taxon>Pseudomonadota</taxon>
        <taxon>Alphaproteobacteria</taxon>
        <taxon>Hyphomicrobiales</taxon>
        <taxon>Reyranellaceae</taxon>
        <taxon>Reyranella</taxon>
    </lineage>
</organism>
<sequence>MTLSMRRIVLFTKNMPGMMAFYRDVLGLKVRKDEKGWKEFDANGCVIALHNGTSAVGRRPPKIGFWAKDIPAARQELVGRGAKMSKLMTGGGLVRCEGKDPDGNPFSISDRA</sequence>
<dbReference type="Pfam" id="PF00903">
    <property type="entry name" value="Glyoxalase"/>
    <property type="match status" value="1"/>
</dbReference>